<organism evidence="8 9">
    <name type="scientific">Boothiomyces macroporosus</name>
    <dbReference type="NCBI Taxonomy" id="261099"/>
    <lineage>
        <taxon>Eukaryota</taxon>
        <taxon>Fungi</taxon>
        <taxon>Fungi incertae sedis</taxon>
        <taxon>Chytridiomycota</taxon>
        <taxon>Chytridiomycota incertae sedis</taxon>
        <taxon>Chytridiomycetes</taxon>
        <taxon>Rhizophydiales</taxon>
        <taxon>Terramycetaceae</taxon>
        <taxon>Boothiomyces</taxon>
    </lineage>
</organism>
<evidence type="ECO:0000256" key="5">
    <source>
        <dbReference type="ARBA" id="ARBA00023128"/>
    </source>
</evidence>
<evidence type="ECO:0000256" key="3">
    <source>
        <dbReference type="ARBA" id="ARBA00022946"/>
    </source>
</evidence>
<evidence type="ECO:0000256" key="4">
    <source>
        <dbReference type="ARBA" id="ARBA00022980"/>
    </source>
</evidence>
<evidence type="ECO:0000256" key="6">
    <source>
        <dbReference type="ARBA" id="ARBA00023274"/>
    </source>
</evidence>
<dbReference type="EMBL" id="JADGKB010000008">
    <property type="protein sequence ID" value="KAJ3261005.1"/>
    <property type="molecule type" value="Genomic_DNA"/>
</dbReference>
<reference evidence="8" key="1">
    <citation type="submission" date="2020-05" db="EMBL/GenBank/DDBJ databases">
        <title>Phylogenomic resolution of chytrid fungi.</title>
        <authorList>
            <person name="Stajich J.E."/>
            <person name="Amses K."/>
            <person name="Simmons R."/>
            <person name="Seto K."/>
            <person name="Myers J."/>
            <person name="Bonds A."/>
            <person name="Quandt C.A."/>
            <person name="Barry K."/>
            <person name="Liu P."/>
            <person name="Grigoriev I."/>
            <person name="Longcore J.E."/>
            <person name="James T.Y."/>
        </authorList>
    </citation>
    <scope>NUCLEOTIDE SEQUENCE</scope>
    <source>
        <strain evidence="8">PLAUS21</strain>
    </source>
</reference>
<evidence type="ECO:0000313" key="8">
    <source>
        <dbReference type="EMBL" id="KAJ3261005.1"/>
    </source>
</evidence>
<keyword evidence="9" id="KW-1185">Reference proteome</keyword>
<comment type="similarity">
    <text evidence="2">Belongs to the mitochondrion-specific ribosomal protein mL40 family.</text>
</comment>
<sequence>MNRILVFKRFMGAAPKVKKPAYAGNKKDKIGDPRYIAIKKMLYDPAIKESDPEKQKANALQPSTAESPVYIGQDQEKAQIDLVERMWSIKKQIEHQEFIDSIKRKYTAMRRANEALEKLDKRLFEGTLQKNEVESFPRKLRIVTETPPLLGWDYEMDRHQ</sequence>
<keyword evidence="3" id="KW-0809">Transit peptide</keyword>
<dbReference type="PANTHER" id="PTHR39150">
    <property type="entry name" value="54S RIBOSOMAL PROTEIN L28, MITOCHONDRIAL"/>
    <property type="match status" value="1"/>
</dbReference>
<dbReference type="InterPro" id="IPR019192">
    <property type="entry name" value="Ribosomal_mL40"/>
</dbReference>
<dbReference type="PANTHER" id="PTHR39150:SF1">
    <property type="entry name" value="LARGE RIBOSOMAL SUBUNIT PROTEIN ML40"/>
    <property type="match status" value="1"/>
</dbReference>
<protein>
    <recommendedName>
        <fullName evidence="7">Large ribosomal subunit protein mL40</fullName>
    </recommendedName>
</protein>
<dbReference type="InterPro" id="IPR042831">
    <property type="entry name" value="Ribosomal_mL40_fung"/>
</dbReference>
<dbReference type="GO" id="GO:0005840">
    <property type="term" value="C:ribosome"/>
    <property type="evidence" value="ECO:0007669"/>
    <property type="project" value="UniProtKB-KW"/>
</dbReference>
<comment type="caution">
    <text evidence="8">The sequence shown here is derived from an EMBL/GenBank/DDBJ whole genome shotgun (WGS) entry which is preliminary data.</text>
</comment>
<dbReference type="GO" id="GO:0032543">
    <property type="term" value="P:mitochondrial translation"/>
    <property type="evidence" value="ECO:0007669"/>
    <property type="project" value="InterPro"/>
</dbReference>
<gene>
    <name evidence="8" type="ORF">HK103_006960</name>
</gene>
<dbReference type="Gene3D" id="6.10.250.3440">
    <property type="match status" value="1"/>
</dbReference>
<keyword evidence="5" id="KW-0496">Mitochondrion</keyword>
<comment type="subcellular location">
    <subcellularLocation>
        <location evidence="1">Mitochondrion</location>
    </subcellularLocation>
</comment>
<dbReference type="Pfam" id="PF09812">
    <property type="entry name" value="MRP-L28"/>
    <property type="match status" value="1"/>
</dbReference>
<evidence type="ECO:0000313" key="9">
    <source>
        <dbReference type="Proteomes" id="UP001210925"/>
    </source>
</evidence>
<dbReference type="GO" id="GO:1990904">
    <property type="term" value="C:ribonucleoprotein complex"/>
    <property type="evidence" value="ECO:0007669"/>
    <property type="project" value="UniProtKB-KW"/>
</dbReference>
<proteinExistence type="inferred from homology"/>
<evidence type="ECO:0000256" key="2">
    <source>
        <dbReference type="ARBA" id="ARBA00009360"/>
    </source>
</evidence>
<dbReference type="GO" id="GO:0005739">
    <property type="term" value="C:mitochondrion"/>
    <property type="evidence" value="ECO:0007669"/>
    <property type="project" value="UniProtKB-SubCell"/>
</dbReference>
<name>A0AAD5YAI5_9FUNG</name>
<dbReference type="AlphaFoldDB" id="A0AAD5YAI5"/>
<dbReference type="Proteomes" id="UP001210925">
    <property type="component" value="Unassembled WGS sequence"/>
</dbReference>
<keyword evidence="6" id="KW-0687">Ribonucleoprotein</keyword>
<evidence type="ECO:0000256" key="7">
    <source>
        <dbReference type="ARBA" id="ARBA00035192"/>
    </source>
</evidence>
<keyword evidence="4" id="KW-0689">Ribosomal protein</keyword>
<evidence type="ECO:0000256" key="1">
    <source>
        <dbReference type="ARBA" id="ARBA00004173"/>
    </source>
</evidence>
<dbReference type="GO" id="GO:0003735">
    <property type="term" value="F:structural constituent of ribosome"/>
    <property type="evidence" value="ECO:0007669"/>
    <property type="project" value="InterPro"/>
</dbReference>
<accession>A0AAD5YAI5</accession>